<protein>
    <submittedName>
        <fullName evidence="3">Uncharacterized protein</fullName>
    </submittedName>
</protein>
<accession>A0AAD2DBE9</accession>
<proteinExistence type="predicted"/>
<evidence type="ECO:0000256" key="1">
    <source>
        <dbReference type="SAM" id="Coils"/>
    </source>
</evidence>
<reference evidence="3" key="1">
    <citation type="submission" date="2023-07" db="EMBL/GenBank/DDBJ databases">
        <authorList>
            <consortium name="AG Swart"/>
            <person name="Singh M."/>
            <person name="Singh A."/>
            <person name="Seah K."/>
            <person name="Emmerich C."/>
        </authorList>
    </citation>
    <scope>NUCLEOTIDE SEQUENCE</scope>
    <source>
        <strain evidence="3">DP1</strain>
    </source>
</reference>
<name>A0AAD2DBE9_EUPCR</name>
<feature type="region of interest" description="Disordered" evidence="2">
    <location>
        <begin position="582"/>
        <end position="624"/>
    </location>
</feature>
<evidence type="ECO:0000313" key="4">
    <source>
        <dbReference type="Proteomes" id="UP001295684"/>
    </source>
</evidence>
<feature type="coiled-coil region" evidence="1">
    <location>
        <begin position="242"/>
        <end position="279"/>
    </location>
</feature>
<feature type="coiled-coil region" evidence="1">
    <location>
        <begin position="308"/>
        <end position="362"/>
    </location>
</feature>
<evidence type="ECO:0000256" key="2">
    <source>
        <dbReference type="SAM" id="MobiDB-lite"/>
    </source>
</evidence>
<dbReference type="Proteomes" id="UP001295684">
    <property type="component" value="Unassembled WGS sequence"/>
</dbReference>
<keyword evidence="4" id="KW-1185">Reference proteome</keyword>
<dbReference type="EMBL" id="CAMPGE010028993">
    <property type="protein sequence ID" value="CAI2386483.1"/>
    <property type="molecule type" value="Genomic_DNA"/>
</dbReference>
<comment type="caution">
    <text evidence="3">The sequence shown here is derived from an EMBL/GenBank/DDBJ whole genome shotgun (WGS) entry which is preliminary data.</text>
</comment>
<feature type="region of interest" description="Disordered" evidence="2">
    <location>
        <begin position="1"/>
        <end position="20"/>
    </location>
</feature>
<organism evidence="3 4">
    <name type="scientific">Euplotes crassus</name>
    <dbReference type="NCBI Taxonomy" id="5936"/>
    <lineage>
        <taxon>Eukaryota</taxon>
        <taxon>Sar</taxon>
        <taxon>Alveolata</taxon>
        <taxon>Ciliophora</taxon>
        <taxon>Intramacronucleata</taxon>
        <taxon>Spirotrichea</taxon>
        <taxon>Hypotrichia</taxon>
        <taxon>Euplotida</taxon>
        <taxon>Euplotidae</taxon>
        <taxon>Moneuplotes</taxon>
    </lineage>
</organism>
<feature type="compositionally biased region" description="Basic residues" evidence="2">
    <location>
        <begin position="605"/>
        <end position="618"/>
    </location>
</feature>
<keyword evidence="1" id="KW-0175">Coiled coil</keyword>
<evidence type="ECO:0000313" key="3">
    <source>
        <dbReference type="EMBL" id="CAI2386483.1"/>
    </source>
</evidence>
<dbReference type="AlphaFoldDB" id="A0AAD2DBE9"/>
<gene>
    <name evidence="3" type="ORF">ECRASSUSDP1_LOCUS28104</name>
</gene>
<sequence>MKSRNKTKGHQTIQEIYGPKDTQDSANFFMTQIDIHNKSKFQPKNSFKRIKKAAALPSLSRNSSLPSLKYYQSQAEDRPKTMVLQKRKKKRRFSMERLKDLCQPKTKPITEDDLTNKDLRKNTRDDIYEYVKDALENNSKIPMLDKIKFDQTSKVAKINERNKIKSEIILKRAHLKRLENQLYKLEVLHDSEFNPEIGRMITLKKAVEKSAYKIEVLEMDADILNHILDRTKQSLLNRKRPVQEKEKDLQIMQKTIGSMRKETALIMNDKNNIDKANERILKKFTDENKHFTNAFEGYIKEFKQITLVDALKTQIKDVSKKNKEERQKKIYNANLAKNGLKQIRKEENRAKLEENIEKLRKNQNLFAKIQSKCNVKDIHDLNDYHKYLQDTNVHLEYQKKVMEEEKSKKEKRLQRLTEILEKKKFSTNSNSQYNKIEVEHTLKCIQEEGAYVGPHFDDYINEDDHTRKEFRKRRLEKLKVIQNSCVMLIYRLSTQLKLGVDITDKNLVGRLTSIGLHLEHIMATLSKDKQKLYNLESINTDTSSQFPPEFMNIKYFYAQEPKNVSVVEEKDEKDEEVSYIQKGYQKRREKNKDLKNSFTSSPSSKSKKKPTKDSKRRLSSTEICITDHEIRPISQIIKRARKVFMKKPE</sequence>